<evidence type="ECO:0000313" key="5">
    <source>
        <dbReference type="EMBL" id="SMG24676.1"/>
    </source>
</evidence>
<dbReference type="AlphaFoldDB" id="A0A1X7JBC7"/>
<evidence type="ECO:0000256" key="2">
    <source>
        <dbReference type="ARBA" id="ARBA00023026"/>
    </source>
</evidence>
<dbReference type="GO" id="GO:0034480">
    <property type="term" value="F:phosphatidylcholine phospholipase C activity"/>
    <property type="evidence" value="ECO:0007669"/>
    <property type="project" value="InterPro"/>
</dbReference>
<dbReference type="PANTHER" id="PTHR31956">
    <property type="entry name" value="NON-SPECIFIC PHOSPHOLIPASE C4-RELATED"/>
    <property type="match status" value="1"/>
</dbReference>
<proteinExistence type="predicted"/>
<reference evidence="6" key="1">
    <citation type="submission" date="2017-04" db="EMBL/GenBank/DDBJ databases">
        <authorList>
            <person name="Varghese N."/>
            <person name="Submissions S."/>
        </authorList>
    </citation>
    <scope>NUCLEOTIDE SEQUENCE [LARGE SCALE GENOMIC DNA]</scope>
    <source>
        <strain evidence="6">VKM Ac-2510</strain>
    </source>
</reference>
<dbReference type="Gene3D" id="3.40.720.10">
    <property type="entry name" value="Alkaline Phosphatase, subunit A"/>
    <property type="match status" value="2"/>
</dbReference>
<feature type="domain" description="Bacterial phospholipase C C-terminal" evidence="4">
    <location>
        <begin position="566"/>
        <end position="652"/>
    </location>
</feature>
<dbReference type="InterPro" id="IPR017850">
    <property type="entry name" value="Alkaline_phosphatase_core_sf"/>
</dbReference>
<keyword evidence="6" id="KW-1185">Reference proteome</keyword>
<dbReference type="InterPro" id="IPR017767">
    <property type="entry name" value="PC-PLC"/>
</dbReference>
<accession>A0A1X7JBC7</accession>
<organism evidence="5 6">
    <name type="scientific">Agreia pratensis</name>
    <dbReference type="NCBI Taxonomy" id="150121"/>
    <lineage>
        <taxon>Bacteria</taxon>
        <taxon>Bacillati</taxon>
        <taxon>Actinomycetota</taxon>
        <taxon>Actinomycetes</taxon>
        <taxon>Micrococcales</taxon>
        <taxon>Microbacteriaceae</taxon>
        <taxon>Agreia</taxon>
    </lineage>
</organism>
<dbReference type="STRING" id="150121.SAMN06296010_1197"/>
<dbReference type="InterPro" id="IPR008475">
    <property type="entry name" value="PLipase_C_C"/>
</dbReference>
<evidence type="ECO:0000256" key="3">
    <source>
        <dbReference type="SAM" id="MobiDB-lite"/>
    </source>
</evidence>
<keyword evidence="2" id="KW-0843">Virulence</keyword>
<dbReference type="Pfam" id="PF05506">
    <property type="entry name" value="PLipase_C_C"/>
    <property type="match status" value="2"/>
</dbReference>
<dbReference type="EMBL" id="FXAY01000002">
    <property type="protein sequence ID" value="SMG24676.1"/>
    <property type="molecule type" value="Genomic_DNA"/>
</dbReference>
<keyword evidence="1" id="KW-0378">Hydrolase</keyword>
<dbReference type="CDD" id="cd16014">
    <property type="entry name" value="PLC"/>
    <property type="match status" value="1"/>
</dbReference>
<name>A0A1X7JBC7_9MICO</name>
<dbReference type="InterPro" id="IPR007312">
    <property type="entry name" value="Phosphoesterase"/>
</dbReference>
<evidence type="ECO:0000256" key="1">
    <source>
        <dbReference type="ARBA" id="ARBA00022801"/>
    </source>
</evidence>
<dbReference type="Pfam" id="PF04185">
    <property type="entry name" value="Phosphoesterase"/>
    <property type="match status" value="1"/>
</dbReference>
<evidence type="ECO:0000259" key="4">
    <source>
        <dbReference type="Pfam" id="PF05506"/>
    </source>
</evidence>
<gene>
    <name evidence="5" type="ORF">SAMN06296010_1197</name>
</gene>
<evidence type="ECO:0000313" key="6">
    <source>
        <dbReference type="Proteomes" id="UP000193244"/>
    </source>
</evidence>
<protein>
    <submittedName>
        <fullName evidence="5">Phospholipase C</fullName>
    </submittedName>
</protein>
<dbReference type="NCBIfam" id="TIGR03396">
    <property type="entry name" value="PC_PLC"/>
    <property type="match status" value="1"/>
</dbReference>
<dbReference type="Proteomes" id="UP000193244">
    <property type="component" value="Unassembled WGS sequence"/>
</dbReference>
<sequence length="750" mass="80089">MLPATAGAPRSTTAYPKAETRTMSSSKPEKNAPDVTLNAAPPLDKSKAYHADVQPGLSRRTILLGGAAAILAGVAAASGPGAFGERAAAASGLATSAKAGATKSINDVKHVVILMQENRSFDHYYGTLRGVRGFGDKQMVEYPGGGNAFAQPDATRPDGGVMLPFPLDSTHYNAQNAGGLDHSWGGGHTAWNKGAWNNWVAAKSQQTMGYFTQEDLPFHHALASSFTIADHYHCSVIGPTTPNRLYQWTGTINPEGDHGGPATDNPDDYKPVFTWGTYPERLQKAGVTFKTYANNEIGDDGTHPYVGDYGDNPLWLFQSYHDALASKDPAVRDLALRGGLNDGWLPDSGKGLDVTYLLSEFGKDAASNTLPAVSYVVAPYGYSEHPAASPDYGAHYTNAVVQALMSNPDTWASTVLILNFDENDGYFDHMLPPLAEPGTAGEYVDGLPIGYGTRVPLTLVSPWSRGGWVNSQVFDHTSVIRFLETWTGVHEPNISSWRRTISGDLTSCFDFANPDFSLPTASEVPPLSVTQKLVAAADADMAKPDIREPAIGAQTMPVQDAGTAQHRPLPYRQHANVEVDRAAATVTLTMQNTGHQGFSHQVFANAHLPFESTPFTVPTGNSATYVWNAAATGGAYDFSVYGPDRFLRRFAGTVHAAGAAGAVGPVPVVVGNPVRGERRSLRLELANVGDAPVTYSLAANDFVENTQSVTVAAGQTERASWPLDASGYYDVIVTADSGDGFRYRFAGRIE</sequence>
<feature type="domain" description="Bacterial phospholipase C C-terminal" evidence="4">
    <location>
        <begin position="679"/>
        <end position="748"/>
    </location>
</feature>
<dbReference type="GO" id="GO:0016042">
    <property type="term" value="P:lipid catabolic process"/>
    <property type="evidence" value="ECO:0007669"/>
    <property type="project" value="InterPro"/>
</dbReference>
<dbReference type="PANTHER" id="PTHR31956:SF1">
    <property type="entry name" value="NON-SPECIFIC PHOSPHOLIPASE C1"/>
    <property type="match status" value="1"/>
</dbReference>
<feature type="region of interest" description="Disordered" evidence="3">
    <location>
        <begin position="1"/>
        <end position="42"/>
    </location>
</feature>